<dbReference type="PANTHER" id="PTHR34580">
    <property type="match status" value="1"/>
</dbReference>
<dbReference type="RefSeq" id="WP_094363802.1">
    <property type="nucleotide sequence ID" value="NZ_NMVQ01000012.1"/>
</dbReference>
<dbReference type="InterPro" id="IPR057727">
    <property type="entry name" value="WCX_dom"/>
</dbReference>
<evidence type="ECO:0000256" key="3">
    <source>
        <dbReference type="ARBA" id="ARBA00023163"/>
    </source>
</evidence>
<dbReference type="PROSITE" id="PS00894">
    <property type="entry name" value="HTH_DEOR_1"/>
    <property type="match status" value="1"/>
</dbReference>
<dbReference type="InterPro" id="IPR013196">
    <property type="entry name" value="HTH_11"/>
</dbReference>
<dbReference type="Pfam" id="PF25583">
    <property type="entry name" value="WCX"/>
    <property type="match status" value="1"/>
</dbReference>
<keyword evidence="6" id="KW-1185">Reference proteome</keyword>
<protein>
    <submittedName>
        <fullName evidence="5">DNA-binding transcriptional regulator</fullName>
    </submittedName>
</protein>
<dbReference type="Proteomes" id="UP000216311">
    <property type="component" value="Unassembled WGS sequence"/>
</dbReference>
<feature type="domain" description="HTH deoR-type" evidence="4">
    <location>
        <begin position="2"/>
        <end position="57"/>
    </location>
</feature>
<dbReference type="InterPro" id="IPR018356">
    <property type="entry name" value="Tscrpt_reg_HTH_DeoR_CS"/>
</dbReference>
<evidence type="ECO:0000256" key="2">
    <source>
        <dbReference type="ARBA" id="ARBA00023125"/>
    </source>
</evidence>
<reference evidence="5 6" key="1">
    <citation type="submission" date="2017-07" db="EMBL/GenBank/DDBJ databases">
        <title>Draft whole genome sequences of clinical Proprionibacteriaceae strains.</title>
        <authorList>
            <person name="Bernier A.-M."/>
            <person name="Bernard K."/>
            <person name="Domingo M.-C."/>
        </authorList>
    </citation>
    <scope>NUCLEOTIDE SEQUENCE [LARGE SCALE GENOMIC DNA]</scope>
    <source>
        <strain evidence="5 6">NML 130396</strain>
    </source>
</reference>
<dbReference type="Pfam" id="PF13280">
    <property type="entry name" value="WYL"/>
    <property type="match status" value="1"/>
</dbReference>
<keyword evidence="3" id="KW-0804">Transcription</keyword>
<dbReference type="InterPro" id="IPR028349">
    <property type="entry name" value="PafC-like"/>
</dbReference>
<dbReference type="GO" id="GO:0003677">
    <property type="term" value="F:DNA binding"/>
    <property type="evidence" value="ECO:0007669"/>
    <property type="project" value="UniProtKB-KW"/>
</dbReference>
<comment type="caution">
    <text evidence="5">The sequence shown here is derived from an EMBL/GenBank/DDBJ whole genome shotgun (WGS) entry which is preliminary data.</text>
</comment>
<evidence type="ECO:0000256" key="1">
    <source>
        <dbReference type="ARBA" id="ARBA00023015"/>
    </source>
</evidence>
<dbReference type="Pfam" id="PF08279">
    <property type="entry name" value="HTH_11"/>
    <property type="match status" value="1"/>
</dbReference>
<dbReference type="AlphaFoldDB" id="A0A255H364"/>
<dbReference type="OrthoDB" id="3171994at2"/>
<dbReference type="PROSITE" id="PS51000">
    <property type="entry name" value="HTH_DEOR_2"/>
    <property type="match status" value="1"/>
</dbReference>
<keyword evidence="2 5" id="KW-0238">DNA-binding</keyword>
<dbReference type="PANTHER" id="PTHR34580:SF1">
    <property type="entry name" value="PROTEIN PAFC"/>
    <property type="match status" value="1"/>
</dbReference>
<evidence type="ECO:0000313" key="6">
    <source>
        <dbReference type="Proteomes" id="UP000216311"/>
    </source>
</evidence>
<dbReference type="InterPro" id="IPR026881">
    <property type="entry name" value="WYL_dom"/>
</dbReference>
<dbReference type="InterPro" id="IPR036390">
    <property type="entry name" value="WH_DNA-bd_sf"/>
</dbReference>
<organism evidence="5 6">
    <name type="scientific">Enemella dayhoffiae</name>
    <dbReference type="NCBI Taxonomy" id="2016507"/>
    <lineage>
        <taxon>Bacteria</taxon>
        <taxon>Bacillati</taxon>
        <taxon>Actinomycetota</taxon>
        <taxon>Actinomycetes</taxon>
        <taxon>Propionibacteriales</taxon>
        <taxon>Propionibacteriaceae</taxon>
        <taxon>Enemella</taxon>
    </lineage>
</organism>
<dbReference type="EMBL" id="NMVQ01000012">
    <property type="protein sequence ID" value="OYO22057.1"/>
    <property type="molecule type" value="Genomic_DNA"/>
</dbReference>
<dbReference type="Gene3D" id="1.10.10.10">
    <property type="entry name" value="Winged helix-like DNA-binding domain superfamily/Winged helix DNA-binding domain"/>
    <property type="match status" value="1"/>
</dbReference>
<evidence type="ECO:0000259" key="4">
    <source>
        <dbReference type="PROSITE" id="PS51000"/>
    </source>
</evidence>
<dbReference type="GO" id="GO:0003700">
    <property type="term" value="F:DNA-binding transcription factor activity"/>
    <property type="evidence" value="ECO:0007669"/>
    <property type="project" value="InterPro"/>
</dbReference>
<dbReference type="InterPro" id="IPR036388">
    <property type="entry name" value="WH-like_DNA-bd_sf"/>
</dbReference>
<dbReference type="PROSITE" id="PS52050">
    <property type="entry name" value="WYL"/>
    <property type="match status" value="1"/>
</dbReference>
<proteinExistence type="predicted"/>
<dbReference type="SUPFAM" id="SSF46785">
    <property type="entry name" value="Winged helix' DNA-binding domain"/>
    <property type="match status" value="1"/>
</dbReference>
<keyword evidence="1" id="KW-0805">Transcription regulation</keyword>
<gene>
    <name evidence="5" type="ORF">CGZ93_09060</name>
</gene>
<dbReference type="InterPro" id="IPR051534">
    <property type="entry name" value="CBASS_pafABC_assoc_protein"/>
</dbReference>
<dbReference type="SMART" id="SM00420">
    <property type="entry name" value="HTH_DEOR"/>
    <property type="match status" value="1"/>
</dbReference>
<name>A0A255H364_9ACTN</name>
<accession>A0A255H364</accession>
<dbReference type="PIRSF" id="PIRSF016838">
    <property type="entry name" value="PafC"/>
    <property type="match status" value="1"/>
</dbReference>
<sequence>MRADRLLQIVALLRQHGRLSASNLARRLEVAPRTIHRDLESLSASGVPVYAEQGRSGGYALLPGYRPAKESLTPDEARALFLATGGTVPDALGLDQEFDRALRKLSTGLPEQHTRTIGQALERIVFDPDGWGRVTTRHPAALPRVLHALEDERRLRIDYRSRGSQQVRRRTIDPWGLVQAAGTWYLIAAHRGRPRTYRLDRMQSVTELTARAHRPAGLDLAQEWHRLRAAWRDRPAYPVELRVLRSQADLVVRQLGLALASDPTRTPEGPEHERLSAEVTTLRGAVGVLLGCGDWLEVLSPPELRALMVEIADQARAVHQERS</sequence>
<dbReference type="InterPro" id="IPR001034">
    <property type="entry name" value="DeoR_HTH"/>
</dbReference>
<evidence type="ECO:0000313" key="5">
    <source>
        <dbReference type="EMBL" id="OYO22057.1"/>
    </source>
</evidence>